<dbReference type="Gene3D" id="2.140.10.30">
    <property type="entry name" value="Dipeptidylpeptidase IV, N-terminal domain"/>
    <property type="match status" value="1"/>
</dbReference>
<dbReference type="InterPro" id="IPR029058">
    <property type="entry name" value="AB_hydrolase_fold"/>
</dbReference>
<reference evidence="4 7" key="1">
    <citation type="submission" date="2016-08" db="EMBL/GenBank/DDBJ databases">
        <title>Candidatus Dactylopiibacterium carminicum genome sequence.</title>
        <authorList>
            <person name="Ramirez-Puebla S.T."/>
            <person name="Ormeno-Orrillo E."/>
            <person name="Vera-Ponce De Leon A."/>
            <person name="Luis L."/>
            <person name="Sanchez-Flores A."/>
            <person name="Monica R."/>
            <person name="Martinez-Romero E."/>
        </authorList>
    </citation>
    <scope>NUCLEOTIDE SEQUENCE [LARGE SCALE GENOMIC DNA]</scope>
    <source>
        <strain evidence="4">END1</strain>
    </source>
</reference>
<evidence type="ECO:0000313" key="7">
    <source>
        <dbReference type="Proteomes" id="UP000623509"/>
    </source>
</evidence>
<keyword evidence="1" id="KW-0732">Signal</keyword>
<organism evidence="5 6">
    <name type="scientific">Candidatus Dactylopiibacterium carminicum</name>
    <dbReference type="NCBI Taxonomy" id="857335"/>
    <lineage>
        <taxon>Bacteria</taxon>
        <taxon>Pseudomonadati</taxon>
        <taxon>Pseudomonadota</taxon>
        <taxon>Betaproteobacteria</taxon>
        <taxon>Rhodocyclales</taxon>
        <taxon>Rhodocyclaceae</taxon>
        <taxon>Candidatus Dactylopiibacterium</taxon>
    </lineage>
</organism>
<dbReference type="Proteomes" id="UP000216107">
    <property type="component" value="Unassembled WGS sequence"/>
</dbReference>
<name>A0A272EXS1_9RHOO</name>
<feature type="chain" id="PRO_5012312256" evidence="1">
    <location>
        <begin position="22"/>
        <end position="756"/>
    </location>
</feature>
<gene>
    <name evidence="4" type="ORF">BGI27_02170</name>
    <name evidence="5" type="ORF">CGU29_01995</name>
</gene>
<dbReference type="Pfam" id="PF00326">
    <property type="entry name" value="Peptidase_S9"/>
    <property type="match status" value="1"/>
</dbReference>
<dbReference type="Pfam" id="PF00930">
    <property type="entry name" value="DPPIV_N"/>
    <property type="match status" value="1"/>
</dbReference>
<evidence type="ECO:0000259" key="3">
    <source>
        <dbReference type="Pfam" id="PF00930"/>
    </source>
</evidence>
<dbReference type="AlphaFoldDB" id="A0A272EXS1"/>
<evidence type="ECO:0000313" key="6">
    <source>
        <dbReference type="Proteomes" id="UP000216107"/>
    </source>
</evidence>
<dbReference type="PANTHER" id="PTHR11731:SF118">
    <property type="entry name" value="BLR1971 PROTEIN"/>
    <property type="match status" value="1"/>
</dbReference>
<dbReference type="PANTHER" id="PTHR11731">
    <property type="entry name" value="PROTEASE FAMILY S9B,C DIPEPTIDYL-PEPTIDASE IV-RELATED"/>
    <property type="match status" value="1"/>
</dbReference>
<dbReference type="InterPro" id="IPR050278">
    <property type="entry name" value="Serine_Prot_S9B/DPPIV"/>
</dbReference>
<dbReference type="SUPFAM" id="SSF82171">
    <property type="entry name" value="DPP6 N-terminal domain-like"/>
    <property type="match status" value="1"/>
</dbReference>
<comment type="caution">
    <text evidence="5">The sequence shown here is derived from an EMBL/GenBank/DDBJ whole genome shotgun (WGS) entry which is preliminary data.</text>
</comment>
<dbReference type="GO" id="GO:0006508">
    <property type="term" value="P:proteolysis"/>
    <property type="evidence" value="ECO:0007669"/>
    <property type="project" value="InterPro"/>
</dbReference>
<evidence type="ECO:0000259" key="2">
    <source>
        <dbReference type="Pfam" id="PF00326"/>
    </source>
</evidence>
<proteinExistence type="predicted"/>
<evidence type="ECO:0000313" key="4">
    <source>
        <dbReference type="EMBL" id="KAF7600522.1"/>
    </source>
</evidence>
<dbReference type="GO" id="GO:0008236">
    <property type="term" value="F:serine-type peptidase activity"/>
    <property type="evidence" value="ECO:0007669"/>
    <property type="project" value="InterPro"/>
</dbReference>
<dbReference type="InterPro" id="IPR001375">
    <property type="entry name" value="Peptidase_S9_cat"/>
</dbReference>
<evidence type="ECO:0000313" key="5">
    <source>
        <dbReference type="EMBL" id="PAS94909.1"/>
    </source>
</evidence>
<dbReference type="Gene3D" id="3.40.50.1820">
    <property type="entry name" value="alpha/beta hydrolase"/>
    <property type="match status" value="1"/>
</dbReference>
<feature type="domain" description="Dipeptidylpeptidase IV N-terminal" evidence="3">
    <location>
        <begin position="171"/>
        <end position="459"/>
    </location>
</feature>
<dbReference type="EMBL" id="MDUX01000004">
    <property type="protein sequence ID" value="KAF7600522.1"/>
    <property type="molecule type" value="Genomic_DNA"/>
</dbReference>
<feature type="signal peptide" evidence="1">
    <location>
        <begin position="1"/>
        <end position="21"/>
    </location>
</feature>
<dbReference type="OrthoDB" id="9812921at2"/>
<dbReference type="EMBL" id="NMRN01000003">
    <property type="protein sequence ID" value="PAS94909.1"/>
    <property type="molecule type" value="Genomic_DNA"/>
</dbReference>
<accession>A0A272EXS1</accession>
<protein>
    <submittedName>
        <fullName evidence="5">S9 family peptidase</fullName>
    </submittedName>
</protein>
<feature type="domain" description="Peptidase S9 prolyl oligopeptidase catalytic" evidence="2">
    <location>
        <begin position="545"/>
        <end position="735"/>
    </location>
</feature>
<dbReference type="InterPro" id="IPR002469">
    <property type="entry name" value="Peptidase_S9B_N"/>
</dbReference>
<keyword evidence="7" id="KW-1185">Reference proteome</keyword>
<sequence>MRSLRYGLFLCCLFSCLPALASEGLANGADLLSAYQRAFQLPGKWRQAVKGLSFEPVWIDSSRFWFRSEEDEGFRYVLIDVRAATRTPVFDHVRLAAQLAEQIGQVVDEGAFNFPHFSLAPDLSTMDFIFADRLWHYDLASGVLNLRGPAVATPGYWGNEEEERGRIEVPSLDGRKVAWVEGWNLKLLDAASGQITTLSQDGSAEHYYSNRLIWSPDSQHIAAARITLPAERSLLLLESTPREGGLPRLQTRHYPRAGDPVIQREPRIFGIDGKVLEADPALFPDPYRLDGFRWNRRGDVLSFDYADRAYQLYRVLGMSASDGRVWSQVEERSDTYINLPRIYRFDLADDRHMLWASERDGYNHLYLYERVSGRKIRQITHGLWYVRDVLRVDELRREIVFSANGVNPAEDPYLIRYYRIGFDGKDMRDITPAPGMHSAWLSPDGRYLLDRWSTLSLPPQTAVRDALTGEVLMPVERVDDRTLKTLGWSAPEPFVAKGRDGVTDIWGVIIRPSDFDPSRVYPVIECIYASPGGQFVPKRFMPDHWPMTAMAELGFIVVQIDGMGTSFRSRSFENVIWKNLADSGLSDRIAWIKAAAQTRPWMDISRVGIFGASAGGHSAMAAVLHHPEFYKAAFAAAGSHDNRLDKRWWNEQWMGYPVGPGYAASSNVDNAWRLTRPLMLLVGELDDNVDPASTLRVADALIRAKKDFELVFMPGVGHTLGGSYGDHKRYDFFVRTLMGRSPPNWQLLEDQGRPSP</sequence>
<dbReference type="SUPFAM" id="SSF53474">
    <property type="entry name" value="alpha/beta-Hydrolases"/>
    <property type="match status" value="1"/>
</dbReference>
<reference evidence="5 6" key="2">
    <citation type="submission" date="2017-07" db="EMBL/GenBank/DDBJ databases">
        <title>Candidatus Dactylopiibacterium carminicum, a nitrogen-fixing symbiont of the cochineal insect Dactylopius coccus and Dactylopius opuntiae (Hemiptera: Coccoidea: Dactylopiidae).</title>
        <authorList>
            <person name="Vera A."/>
        </authorList>
    </citation>
    <scope>NUCLEOTIDE SEQUENCE [LARGE SCALE GENOMIC DNA]</scope>
    <source>
        <strain evidence="5 6">NFDCM</strain>
    </source>
</reference>
<evidence type="ECO:0000256" key="1">
    <source>
        <dbReference type="SAM" id="SignalP"/>
    </source>
</evidence>
<dbReference type="Proteomes" id="UP000623509">
    <property type="component" value="Unassembled WGS sequence"/>
</dbReference>